<dbReference type="RefSeq" id="WP_270686325.1">
    <property type="nucleotide sequence ID" value="NZ_JAQFWQ010000037.1"/>
</dbReference>
<feature type="compositionally biased region" description="Polar residues" evidence="1">
    <location>
        <begin position="922"/>
        <end position="960"/>
    </location>
</feature>
<sequence length="1951" mass="197367">MSRSEREAEWHILGHGSDPVPWTTTDPDDLKEHFSKLASSCRVAASDVRSLKNDELGEGDAMDALKELIGRLPDLLDDAEDSYSKAEDAFRIWGNALETAREQSWEIITDAQTAKANAKDEEEWEDDKKEVYADRLSGVLSTMNDAADDAKDKLNDATRDGWDKFLDGWNGIVQWIEENPIIYAVAMVILGIVAIFVPVVGIIIGLAALLVSVTSLYNRGKLGFNLETFLTLGLDLLSVIPGVRALASAGKFGNALKGASMAVTTRMGTVRNAISGMTNSALNRTGLSTVTNRLGNTASAISAGTFRNSPKLSLTLDVGISAGRDAAFSGASDVMLQAAGNIDSGNGAFDNIKWDSVAFSTISGAPGGAVQAGHDHNAFSAAVGGGDLTGTPSTSGDFGGVTSDFSGDGGSVSTGDGTTTSISGGSGDSSGGSSAPTSDVSSSGSTVPDSTSGGDFSTTGGDLSTPSGDFSTSGGDFSTTGGDFSTTGGDLSTSGGDFSTTGGGTDTGGTADVSPIDTSAGDSSPADVSANDAPTPDGTPAPDPAGDGGTQNTSEPGFPDSPAREGADQSATTDLPDGSQVSTHFDSDGGVLGTDRTVTDSHGSGYQVSTDSGSGTTTVHTENQGTPGVDGRGLDAPVDATSTTVSDTGITTEGGQGSFTMDTSDPNAPGASYDHTPAALDDGTTAGSPFSADLSQQGQAVLTGGDGPPTTVDAGGDGYTVTQDGGGSVHVDSDGQATVTGADGSTAPRVDASDGSVAVDGEAGPVSATPRPGGGTDLSGPNGPRVEVPADADSPVTVTGDADQTTVLQAGGGATAALGAAGAAHATSVQTPGGTTASVGQGGHRVQSPNGTSHNYNADSGGLTVSNENGSASVNDGGVRVQQDSSLPGHTTDLQIHTTPDGPQGNGVAAGTRIDPSGDGGTTYTNTQYDANHQAVNTSSATGNPDGSVTAGATTASPDGTVSHPDFTLNPDGTLSVPDGQGGTHEYGADGTPQRTVHPDGSVSVPDGQGGALHYDSSGYPTPETHPAPPPLGAGPDGSPVFTASDGTVVRPGDGAMSPDGWILRPTDGGVSLTAPPNGSGETLTVTHGADGSLTMDSGGFQAQATPDGTTSASTPDGLQVGQNDNGRHASDDHYISTVSPDGHAATHDVAAPDGRPVAEHSDGQGTAHLPDGTSVHDDGGPGRVEVGPGQNTTLTGSDGTTVTVPGDGGATLTDGTATVSGDRDGTVSAQTPTTSTTVRPDGGVDQSAGGLTAHTDADGVTVQDRDNGFRFEATPDGVQATSQTVHDASPSDGARPGSETEAPGTQGRPVVDDGPSITIDRDGPTRVQQPDEASPHTVRYDDQGRPSVVEVRPDGPTSLDLHADGHAQVNGPNGDTTQVRPGSFESSGNHNQVTADGSTTRIENENALLGESTITHGGDGDGLVNVDHNGYEHSFNGNGPVSQRPADGADGGPTRSSLTREGTVSTVEQTYSGPRTDGGRVEVDAPTMTRDTESRTTEVAHDGFSATHSQSPDAPDGTPGSTEVTVRPSENAPQVTRQDSGRVTVEGDNLRVDRSPEADVNAPGEYVQDRATLTIEPSGDGSGPRVERSPDGTITVSNGDTPVLTQEPNQAPTGPDGNPLTDFPLTENGRRLDLGDGLSIRPGALDDTTVTYRDPSTGDRVTIDVRPDGRIDVRSGNDHVTVDAEGMPTTTTQNGPGNETRVTQDSDGSVQIRDEHRSGDGVQSTDVDISPDNAMTALDFKPNYTTEANVAESWRIGIDPNGQATTLNNRPDGEEPVTLTPDGNLQQGTATADPRNASLSDIREFLSNARLEALKAGANVGADLLAKLIWAGISDEYEFTADNVYTGVAQIATGGVRGFAEGAYANSGYLPESTAGQTFAGQFNELAHQQMRNNLSQAFQEQFGLTDPVGSGIESDAEAVEEGERTITVNGEAGAVTTEDDRVVTGPRDE</sequence>
<feature type="compositionally biased region" description="Polar residues" evidence="1">
    <location>
        <begin position="569"/>
        <end position="584"/>
    </location>
</feature>
<name>A0ABT4U4I7_9ACTN</name>
<evidence type="ECO:0000256" key="2">
    <source>
        <dbReference type="SAM" id="Phobius"/>
    </source>
</evidence>
<feature type="compositionally biased region" description="Polar residues" evidence="1">
    <location>
        <begin position="827"/>
        <end position="839"/>
    </location>
</feature>
<feature type="compositionally biased region" description="Low complexity" evidence="1">
    <location>
        <begin position="641"/>
        <end position="651"/>
    </location>
</feature>
<feature type="compositionally biased region" description="Polar residues" evidence="1">
    <location>
        <begin position="847"/>
        <end position="874"/>
    </location>
</feature>
<feature type="compositionally biased region" description="Low complexity" evidence="1">
    <location>
        <begin position="413"/>
        <end position="423"/>
    </location>
</feature>
<feature type="transmembrane region" description="Helical" evidence="2">
    <location>
        <begin position="181"/>
        <end position="211"/>
    </location>
</feature>
<organism evidence="3 4">
    <name type="scientific">Nocardiopsis endophytica</name>
    <dbReference type="NCBI Taxonomy" id="3018445"/>
    <lineage>
        <taxon>Bacteria</taxon>
        <taxon>Bacillati</taxon>
        <taxon>Actinomycetota</taxon>
        <taxon>Actinomycetes</taxon>
        <taxon>Streptosporangiales</taxon>
        <taxon>Nocardiopsidaceae</taxon>
        <taxon>Nocardiopsis</taxon>
    </lineage>
</organism>
<feature type="compositionally biased region" description="Polar residues" evidence="1">
    <location>
        <begin position="685"/>
        <end position="700"/>
    </location>
</feature>
<feature type="compositionally biased region" description="Basic and acidic residues" evidence="1">
    <location>
        <begin position="1549"/>
        <end position="1558"/>
    </location>
</feature>
<feature type="compositionally biased region" description="Polar residues" evidence="1">
    <location>
        <begin position="1101"/>
        <end position="1125"/>
    </location>
</feature>
<feature type="compositionally biased region" description="Polar residues" evidence="1">
    <location>
        <begin position="1455"/>
        <end position="1474"/>
    </location>
</feature>
<comment type="caution">
    <text evidence="3">The sequence shown here is derived from an EMBL/GenBank/DDBJ whole genome shotgun (WGS) entry which is preliminary data.</text>
</comment>
<feature type="region of interest" description="Disordered" evidence="1">
    <location>
        <begin position="1761"/>
        <end position="1795"/>
    </location>
</feature>
<protein>
    <recommendedName>
        <fullName evidence="5">WXG100 family type VII secretion target</fullName>
    </recommendedName>
</protein>
<feature type="compositionally biased region" description="Basic and acidic residues" evidence="1">
    <location>
        <begin position="1491"/>
        <end position="1502"/>
    </location>
</feature>
<feature type="compositionally biased region" description="Basic and acidic residues" evidence="1">
    <location>
        <begin position="1"/>
        <end position="12"/>
    </location>
</feature>
<dbReference type="Gene3D" id="2.60.450.20">
    <property type="match status" value="1"/>
</dbReference>
<feature type="compositionally biased region" description="Low complexity" evidence="1">
    <location>
        <begin position="608"/>
        <end position="621"/>
    </location>
</feature>
<feature type="region of interest" description="Disordered" evidence="1">
    <location>
        <begin position="827"/>
        <end position="1059"/>
    </location>
</feature>
<keyword evidence="2" id="KW-0472">Membrane</keyword>
<dbReference type="EMBL" id="JAQFWQ010000037">
    <property type="protein sequence ID" value="MDA2811874.1"/>
    <property type="molecule type" value="Genomic_DNA"/>
</dbReference>
<evidence type="ECO:0000256" key="1">
    <source>
        <dbReference type="SAM" id="MobiDB-lite"/>
    </source>
</evidence>
<feature type="region of interest" description="Disordered" evidence="1">
    <location>
        <begin position="1930"/>
        <end position="1951"/>
    </location>
</feature>
<proteinExistence type="predicted"/>
<feature type="region of interest" description="Disordered" evidence="1">
    <location>
        <begin position="1"/>
        <end position="27"/>
    </location>
</feature>
<evidence type="ECO:0000313" key="3">
    <source>
        <dbReference type="EMBL" id="MDA2811874.1"/>
    </source>
</evidence>
<evidence type="ECO:0008006" key="5">
    <source>
        <dbReference type="Google" id="ProtNLM"/>
    </source>
</evidence>
<keyword evidence="2" id="KW-0812">Transmembrane</keyword>
<accession>A0ABT4U4I7</accession>
<feature type="region of interest" description="Disordered" evidence="1">
    <location>
        <begin position="390"/>
        <end position="804"/>
    </location>
</feature>
<keyword evidence="4" id="KW-1185">Reference proteome</keyword>
<evidence type="ECO:0000313" key="4">
    <source>
        <dbReference type="Proteomes" id="UP001527866"/>
    </source>
</evidence>
<feature type="compositionally biased region" description="Polar residues" evidence="1">
    <location>
        <begin position="1782"/>
        <end position="1791"/>
    </location>
</feature>
<feature type="compositionally biased region" description="Low complexity" evidence="1">
    <location>
        <begin position="1193"/>
        <end position="1219"/>
    </location>
</feature>
<dbReference type="InterPro" id="IPR047002">
    <property type="entry name" value="Tcp10_C_sf"/>
</dbReference>
<feature type="compositionally biased region" description="Pro residues" evidence="1">
    <location>
        <begin position="1024"/>
        <end position="1033"/>
    </location>
</feature>
<keyword evidence="2" id="KW-1133">Transmembrane helix</keyword>
<gene>
    <name evidence="3" type="ORF">O4J56_14620</name>
</gene>
<feature type="region of interest" description="Disordered" evidence="1">
    <location>
        <begin position="1088"/>
        <end position="1399"/>
    </location>
</feature>
<feature type="compositionally biased region" description="Polar residues" evidence="1">
    <location>
        <begin position="882"/>
        <end position="898"/>
    </location>
</feature>
<feature type="compositionally biased region" description="Polar residues" evidence="1">
    <location>
        <begin position="1689"/>
        <end position="1710"/>
    </location>
</feature>
<feature type="region of interest" description="Disordered" evidence="1">
    <location>
        <begin position="1682"/>
        <end position="1731"/>
    </location>
</feature>
<reference evidence="3 4" key="1">
    <citation type="submission" date="2023-01" db="EMBL/GenBank/DDBJ databases">
        <title>Draft genome sequence of Nocardiopsis sp. RSe5-2 isolated from halophytes.</title>
        <authorList>
            <person name="Duangmal K."/>
            <person name="Chantavorakit T."/>
        </authorList>
    </citation>
    <scope>NUCLEOTIDE SEQUENCE [LARGE SCALE GENOMIC DNA]</scope>
    <source>
        <strain evidence="3 4">RSe5-2</strain>
    </source>
</reference>
<feature type="compositionally biased region" description="Low complexity" evidence="1">
    <location>
        <begin position="1227"/>
        <end position="1239"/>
    </location>
</feature>
<feature type="compositionally biased region" description="Polar residues" evidence="1">
    <location>
        <begin position="1593"/>
        <end position="1613"/>
    </location>
</feature>
<feature type="compositionally biased region" description="Low complexity" evidence="1">
    <location>
        <begin position="431"/>
        <end position="500"/>
    </location>
</feature>
<feature type="compositionally biased region" description="Basic and acidic residues" evidence="1">
    <location>
        <begin position="1940"/>
        <end position="1951"/>
    </location>
</feature>
<feature type="compositionally biased region" description="Basic and acidic residues" evidence="1">
    <location>
        <begin position="1126"/>
        <end position="1135"/>
    </location>
</feature>
<feature type="compositionally biased region" description="Polar residues" evidence="1">
    <location>
        <begin position="1371"/>
        <end position="1399"/>
    </location>
</feature>
<feature type="region of interest" description="Disordered" evidence="1">
    <location>
        <begin position="1412"/>
        <end position="1619"/>
    </location>
</feature>
<dbReference type="Proteomes" id="UP001527866">
    <property type="component" value="Unassembled WGS sequence"/>
</dbReference>